<protein>
    <submittedName>
        <fullName evidence="5">Two-component transcriptional response regulator, LuxR family</fullName>
    </submittedName>
</protein>
<dbReference type="InterPro" id="IPR000792">
    <property type="entry name" value="Tscrpt_reg_LuxR_C"/>
</dbReference>
<proteinExistence type="predicted"/>
<dbReference type="PROSITE" id="PS50110">
    <property type="entry name" value="RESPONSE_REGULATORY"/>
    <property type="match status" value="1"/>
</dbReference>
<evidence type="ECO:0000259" key="3">
    <source>
        <dbReference type="PROSITE" id="PS50043"/>
    </source>
</evidence>
<dbReference type="CDD" id="cd17535">
    <property type="entry name" value="REC_NarL-like"/>
    <property type="match status" value="1"/>
</dbReference>
<evidence type="ECO:0000256" key="1">
    <source>
        <dbReference type="ARBA" id="ARBA00022553"/>
    </source>
</evidence>
<dbReference type="AlphaFoldDB" id="A0A3B0VQG9"/>
<dbReference type="GO" id="GO:0006355">
    <property type="term" value="P:regulation of DNA-templated transcription"/>
    <property type="evidence" value="ECO:0007669"/>
    <property type="project" value="InterPro"/>
</dbReference>
<feature type="domain" description="HTH luxR-type" evidence="3">
    <location>
        <begin position="149"/>
        <end position="214"/>
    </location>
</feature>
<dbReference type="PANTHER" id="PTHR43214">
    <property type="entry name" value="TWO-COMPONENT RESPONSE REGULATOR"/>
    <property type="match status" value="1"/>
</dbReference>
<dbReference type="SMART" id="SM00421">
    <property type="entry name" value="HTH_LUXR"/>
    <property type="match status" value="1"/>
</dbReference>
<dbReference type="CDD" id="cd06170">
    <property type="entry name" value="LuxR_C_like"/>
    <property type="match status" value="1"/>
</dbReference>
<organism evidence="5">
    <name type="scientific">hydrothermal vent metagenome</name>
    <dbReference type="NCBI Taxonomy" id="652676"/>
    <lineage>
        <taxon>unclassified sequences</taxon>
        <taxon>metagenomes</taxon>
        <taxon>ecological metagenomes</taxon>
    </lineage>
</organism>
<dbReference type="SUPFAM" id="SSF52172">
    <property type="entry name" value="CheY-like"/>
    <property type="match status" value="1"/>
</dbReference>
<dbReference type="GO" id="GO:0003677">
    <property type="term" value="F:DNA binding"/>
    <property type="evidence" value="ECO:0007669"/>
    <property type="project" value="UniProtKB-KW"/>
</dbReference>
<keyword evidence="1" id="KW-0597">Phosphoprotein</keyword>
<dbReference type="Pfam" id="PF00196">
    <property type="entry name" value="GerE"/>
    <property type="match status" value="1"/>
</dbReference>
<gene>
    <name evidence="5" type="ORF">MNBD_CHLOROFLEXI01-4628</name>
</gene>
<dbReference type="Gene3D" id="3.40.50.2300">
    <property type="match status" value="1"/>
</dbReference>
<dbReference type="SUPFAM" id="SSF46894">
    <property type="entry name" value="C-terminal effector domain of the bipartite response regulators"/>
    <property type="match status" value="1"/>
</dbReference>
<dbReference type="InterPro" id="IPR011006">
    <property type="entry name" value="CheY-like_superfamily"/>
</dbReference>
<sequence length="216" mass="23477">MNEPITVLIADDHGVVREGLRIMLEREGFRVVAEAATGREAIEQAAAHRPQVVLLDIRMPDLDGLQALSAIKEAQPETAVIILTSHTYPAYLSRAVSLGAAGFLSKEVNPDKIPHSVRAAAEGNHLLDRDLLKMVLATAVSPTPQSQADTNPDNMLTEAELRVLRLIGQGLDNAAIAQTLSLSPNTIKTHVRHIFEKLHVSDRTQAALWAVRHGYA</sequence>
<dbReference type="PROSITE" id="PS00622">
    <property type="entry name" value="HTH_LUXR_1"/>
    <property type="match status" value="1"/>
</dbReference>
<dbReference type="InterPro" id="IPR016032">
    <property type="entry name" value="Sig_transdc_resp-reg_C-effctor"/>
</dbReference>
<dbReference type="Pfam" id="PF00072">
    <property type="entry name" value="Response_reg"/>
    <property type="match status" value="1"/>
</dbReference>
<evidence type="ECO:0000256" key="2">
    <source>
        <dbReference type="ARBA" id="ARBA00023125"/>
    </source>
</evidence>
<keyword evidence="2" id="KW-0238">DNA-binding</keyword>
<evidence type="ECO:0000313" key="5">
    <source>
        <dbReference type="EMBL" id="VAW39099.1"/>
    </source>
</evidence>
<dbReference type="InterPro" id="IPR001789">
    <property type="entry name" value="Sig_transdc_resp-reg_receiver"/>
</dbReference>
<dbReference type="EMBL" id="UOEU01000730">
    <property type="protein sequence ID" value="VAW39099.1"/>
    <property type="molecule type" value="Genomic_DNA"/>
</dbReference>
<dbReference type="PRINTS" id="PR00038">
    <property type="entry name" value="HTHLUXR"/>
</dbReference>
<feature type="domain" description="Response regulatory" evidence="4">
    <location>
        <begin position="6"/>
        <end position="121"/>
    </location>
</feature>
<dbReference type="InterPro" id="IPR058245">
    <property type="entry name" value="NreC/VraR/RcsB-like_REC"/>
</dbReference>
<dbReference type="PANTHER" id="PTHR43214:SF43">
    <property type="entry name" value="TWO-COMPONENT RESPONSE REGULATOR"/>
    <property type="match status" value="1"/>
</dbReference>
<reference evidence="5" key="1">
    <citation type="submission" date="2018-06" db="EMBL/GenBank/DDBJ databases">
        <authorList>
            <person name="Zhirakovskaya E."/>
        </authorList>
    </citation>
    <scope>NUCLEOTIDE SEQUENCE</scope>
</reference>
<dbReference type="GO" id="GO:0000160">
    <property type="term" value="P:phosphorelay signal transduction system"/>
    <property type="evidence" value="ECO:0007669"/>
    <property type="project" value="InterPro"/>
</dbReference>
<dbReference type="InterPro" id="IPR039420">
    <property type="entry name" value="WalR-like"/>
</dbReference>
<accession>A0A3B0VQG9</accession>
<dbReference type="SMART" id="SM00448">
    <property type="entry name" value="REC"/>
    <property type="match status" value="1"/>
</dbReference>
<name>A0A3B0VQG9_9ZZZZ</name>
<dbReference type="PROSITE" id="PS50043">
    <property type="entry name" value="HTH_LUXR_2"/>
    <property type="match status" value="1"/>
</dbReference>
<evidence type="ECO:0000259" key="4">
    <source>
        <dbReference type="PROSITE" id="PS50110"/>
    </source>
</evidence>